<keyword evidence="3" id="KW-1185">Reference proteome</keyword>
<sequence>MKTSLISRLSLLAVLFGLSVSVAAAQNVIYSEDAQKPGAGYWTVETDQSRRDFSIVRFYTPQHEQIYEERLNEVCLDPSKGTARCRRTARMLSNALVQVQRTRNNSMVANGLGLYRRFEGTYAAN</sequence>
<dbReference type="OrthoDB" id="886110at2"/>
<keyword evidence="1" id="KW-0732">Signal</keyword>
<reference evidence="2 3" key="1">
    <citation type="submission" date="2019-02" db="EMBL/GenBank/DDBJ databases">
        <title>Bacterial novel species isolated from soil.</title>
        <authorList>
            <person name="Jung H.-Y."/>
        </authorList>
    </citation>
    <scope>NUCLEOTIDE SEQUENCE [LARGE SCALE GENOMIC DNA]</scope>
    <source>
        <strain evidence="2 3">1-3-3-3</strain>
    </source>
</reference>
<evidence type="ECO:0000256" key="1">
    <source>
        <dbReference type="SAM" id="SignalP"/>
    </source>
</evidence>
<feature type="chain" id="PRO_5020515259" evidence="1">
    <location>
        <begin position="25"/>
        <end position="125"/>
    </location>
</feature>
<proteinExistence type="predicted"/>
<dbReference type="EMBL" id="SEWE01000036">
    <property type="protein sequence ID" value="RYU78057.1"/>
    <property type="molecule type" value="Genomic_DNA"/>
</dbReference>
<dbReference type="Proteomes" id="UP000294155">
    <property type="component" value="Unassembled WGS sequence"/>
</dbReference>
<gene>
    <name evidence="2" type="ORF">EWM57_15570</name>
</gene>
<evidence type="ECO:0000313" key="2">
    <source>
        <dbReference type="EMBL" id="RYU78057.1"/>
    </source>
</evidence>
<name>A0A4V1ZAG8_9BACT</name>
<protein>
    <submittedName>
        <fullName evidence="2">Uncharacterized protein</fullName>
    </submittedName>
</protein>
<evidence type="ECO:0000313" key="3">
    <source>
        <dbReference type="Proteomes" id="UP000294155"/>
    </source>
</evidence>
<accession>A0A4V1ZAG8</accession>
<dbReference type="AlphaFoldDB" id="A0A4V1ZAG8"/>
<organism evidence="2 3">
    <name type="scientific">Hymenobacter persicinus</name>
    <dbReference type="NCBI Taxonomy" id="2025506"/>
    <lineage>
        <taxon>Bacteria</taxon>
        <taxon>Pseudomonadati</taxon>
        <taxon>Bacteroidota</taxon>
        <taxon>Cytophagia</taxon>
        <taxon>Cytophagales</taxon>
        <taxon>Hymenobacteraceae</taxon>
        <taxon>Hymenobacter</taxon>
    </lineage>
</organism>
<feature type="signal peptide" evidence="1">
    <location>
        <begin position="1"/>
        <end position="24"/>
    </location>
</feature>
<dbReference type="RefSeq" id="WP_129922080.1">
    <property type="nucleotide sequence ID" value="NZ_SEWE01000036.1"/>
</dbReference>
<comment type="caution">
    <text evidence="2">The sequence shown here is derived from an EMBL/GenBank/DDBJ whole genome shotgun (WGS) entry which is preliminary data.</text>
</comment>